<accession>A0ABW7H4R8</accession>
<reference evidence="4 5" key="1">
    <citation type="submission" date="2024-08" db="EMBL/GenBank/DDBJ databases">
        <authorList>
            <person name="Lu H."/>
        </authorList>
    </citation>
    <scope>NUCLEOTIDE SEQUENCE [LARGE SCALE GENOMIC DNA]</scope>
    <source>
        <strain evidence="4 5">BYS87W</strain>
    </source>
</reference>
<dbReference type="SMART" id="SM00228">
    <property type="entry name" value="PDZ"/>
    <property type="match status" value="1"/>
</dbReference>
<organism evidence="4 5">
    <name type="scientific">Pelomonas baiyunensis</name>
    <dbReference type="NCBI Taxonomy" id="3299026"/>
    <lineage>
        <taxon>Bacteria</taxon>
        <taxon>Pseudomonadati</taxon>
        <taxon>Pseudomonadota</taxon>
        <taxon>Betaproteobacteria</taxon>
        <taxon>Burkholderiales</taxon>
        <taxon>Sphaerotilaceae</taxon>
        <taxon>Roseateles</taxon>
    </lineage>
</organism>
<dbReference type="InterPro" id="IPR036034">
    <property type="entry name" value="PDZ_sf"/>
</dbReference>
<proteinExistence type="predicted"/>
<dbReference type="RefSeq" id="WP_394387383.1">
    <property type="nucleotide sequence ID" value="NZ_JBIGIB010000007.1"/>
</dbReference>
<dbReference type="InterPro" id="IPR051201">
    <property type="entry name" value="Chloro_Bact_Ser_Proteases"/>
</dbReference>
<comment type="caution">
    <text evidence="4">The sequence shown here is derived from an EMBL/GenBank/DDBJ whole genome shotgun (WGS) entry which is preliminary data.</text>
</comment>
<protein>
    <submittedName>
        <fullName evidence="4">S1C family serine protease</fullName>
        <ecNumber evidence="4">3.4.21.-</ecNumber>
    </submittedName>
</protein>
<dbReference type="SUPFAM" id="SSF50156">
    <property type="entry name" value="PDZ domain-like"/>
    <property type="match status" value="1"/>
</dbReference>
<dbReference type="Pfam" id="PF13180">
    <property type="entry name" value="PDZ_2"/>
    <property type="match status" value="1"/>
</dbReference>
<dbReference type="SUPFAM" id="SSF50494">
    <property type="entry name" value="Trypsin-like serine proteases"/>
    <property type="match status" value="1"/>
</dbReference>
<name>A0ABW7H4R8_9BURK</name>
<dbReference type="Gene3D" id="2.30.42.10">
    <property type="match status" value="1"/>
</dbReference>
<sequence length="291" mass="29859">MADAFQRGAAWSVGLYIYAAGEDEPRVGAGFFLDAQGRIATAAHVLADAQQIIAALPDRRLVAATVEGQDATTDIAVLRITPAPGVQPVFAAPGSVRVGDWVLAVGEPFGLERSASAGIVSGKDRHFGDDGELMFIQSDVALNPGNSGGPLLDATGAIVGMNARTIVGPAGTPGASLAIAIDLVQQIADEIQRDGSASARPRLGALFDDVPPLAAWQAGRRDASGALVLSVPKGSLAERLQLKAGDVITAMNGRPVGSAADLVTALLAWRAVHGTRIQVQRGTQAHTLALD</sequence>
<evidence type="ECO:0000256" key="2">
    <source>
        <dbReference type="ARBA" id="ARBA00022801"/>
    </source>
</evidence>
<dbReference type="Pfam" id="PF13365">
    <property type="entry name" value="Trypsin_2"/>
    <property type="match status" value="1"/>
</dbReference>
<dbReference type="Gene3D" id="2.40.10.120">
    <property type="match status" value="1"/>
</dbReference>
<keyword evidence="2 4" id="KW-0378">Hydrolase</keyword>
<dbReference type="GO" id="GO:0008233">
    <property type="term" value="F:peptidase activity"/>
    <property type="evidence" value="ECO:0007669"/>
    <property type="project" value="UniProtKB-KW"/>
</dbReference>
<evidence type="ECO:0000256" key="1">
    <source>
        <dbReference type="ARBA" id="ARBA00022670"/>
    </source>
</evidence>
<dbReference type="EMBL" id="JBIGIB010000007">
    <property type="protein sequence ID" value="MFG6469089.1"/>
    <property type="molecule type" value="Genomic_DNA"/>
</dbReference>
<evidence type="ECO:0000313" key="4">
    <source>
        <dbReference type="EMBL" id="MFG6469089.1"/>
    </source>
</evidence>
<dbReference type="EC" id="3.4.21.-" evidence="4"/>
<keyword evidence="1 4" id="KW-0645">Protease</keyword>
<feature type="domain" description="PDZ" evidence="3">
    <location>
        <begin position="201"/>
        <end position="283"/>
    </location>
</feature>
<dbReference type="PANTHER" id="PTHR43343:SF3">
    <property type="entry name" value="PROTEASE DO-LIKE 8, CHLOROPLASTIC"/>
    <property type="match status" value="1"/>
</dbReference>
<dbReference type="Proteomes" id="UP001606303">
    <property type="component" value="Unassembled WGS sequence"/>
</dbReference>
<dbReference type="PANTHER" id="PTHR43343">
    <property type="entry name" value="PEPTIDASE S12"/>
    <property type="match status" value="1"/>
</dbReference>
<dbReference type="InterPro" id="IPR001940">
    <property type="entry name" value="Peptidase_S1C"/>
</dbReference>
<gene>
    <name evidence="4" type="ORF">ACG01O_20865</name>
</gene>
<dbReference type="PRINTS" id="PR00834">
    <property type="entry name" value="PROTEASES2C"/>
</dbReference>
<evidence type="ECO:0000259" key="3">
    <source>
        <dbReference type="SMART" id="SM00228"/>
    </source>
</evidence>
<keyword evidence="5" id="KW-1185">Reference proteome</keyword>
<dbReference type="InterPro" id="IPR001478">
    <property type="entry name" value="PDZ"/>
</dbReference>
<evidence type="ECO:0000313" key="5">
    <source>
        <dbReference type="Proteomes" id="UP001606303"/>
    </source>
</evidence>
<dbReference type="GO" id="GO:0006508">
    <property type="term" value="P:proteolysis"/>
    <property type="evidence" value="ECO:0007669"/>
    <property type="project" value="UniProtKB-KW"/>
</dbReference>
<dbReference type="InterPro" id="IPR009003">
    <property type="entry name" value="Peptidase_S1_PA"/>
</dbReference>